<keyword evidence="13" id="KW-1185">Reference proteome</keyword>
<dbReference type="Proteomes" id="UP001519460">
    <property type="component" value="Unassembled WGS sequence"/>
</dbReference>
<evidence type="ECO:0000256" key="9">
    <source>
        <dbReference type="SAM" id="MobiDB-lite"/>
    </source>
</evidence>
<accession>A0ABD0JJT2</accession>
<feature type="repeat" description="Cys-rich GLG1" evidence="8">
    <location>
        <begin position="1115"/>
        <end position="1175"/>
    </location>
</feature>
<evidence type="ECO:0000256" key="2">
    <source>
        <dbReference type="ARBA" id="ARBA00022692"/>
    </source>
</evidence>
<evidence type="ECO:0000313" key="12">
    <source>
        <dbReference type="EMBL" id="KAK7475018.1"/>
    </source>
</evidence>
<feature type="transmembrane region" description="Helical" evidence="10">
    <location>
        <begin position="1220"/>
        <end position="1243"/>
    </location>
</feature>
<evidence type="ECO:0008006" key="14">
    <source>
        <dbReference type="Google" id="ProtNLM"/>
    </source>
</evidence>
<evidence type="ECO:0000256" key="6">
    <source>
        <dbReference type="ARBA" id="ARBA00023136"/>
    </source>
</evidence>
<evidence type="ECO:0000256" key="8">
    <source>
        <dbReference type="PROSITE-ProRule" id="PRU00622"/>
    </source>
</evidence>
<feature type="compositionally biased region" description="Gly residues" evidence="9">
    <location>
        <begin position="94"/>
        <end position="104"/>
    </location>
</feature>
<evidence type="ECO:0000256" key="10">
    <source>
        <dbReference type="SAM" id="Phobius"/>
    </source>
</evidence>
<keyword evidence="4" id="KW-0677">Repeat</keyword>
<keyword evidence="2 10" id="KW-0812">Transmembrane</keyword>
<comment type="caution">
    <text evidence="12">The sequence shown here is derived from an EMBL/GenBank/DDBJ whole genome shotgun (WGS) entry which is preliminary data.</text>
</comment>
<keyword evidence="3 11" id="KW-0732">Signal</keyword>
<comment type="subcellular location">
    <subcellularLocation>
        <location evidence="1">Membrane</location>
        <topology evidence="1">Single-pass type I membrane protein</topology>
    </subcellularLocation>
</comment>
<reference evidence="12 13" key="1">
    <citation type="journal article" date="2023" name="Sci. Data">
        <title>Genome assembly of the Korean intertidal mud-creeper Batillaria attramentaria.</title>
        <authorList>
            <person name="Patra A.K."/>
            <person name="Ho P.T."/>
            <person name="Jun S."/>
            <person name="Lee S.J."/>
            <person name="Kim Y."/>
            <person name="Won Y.J."/>
        </authorList>
    </citation>
    <scope>NUCLEOTIDE SEQUENCE [LARGE SCALE GENOMIC DNA]</scope>
    <source>
        <strain evidence="12">Wonlab-2016</strain>
    </source>
</reference>
<feature type="signal peptide" evidence="11">
    <location>
        <begin position="1"/>
        <end position="27"/>
    </location>
</feature>
<evidence type="ECO:0000256" key="7">
    <source>
        <dbReference type="ARBA" id="ARBA00023180"/>
    </source>
</evidence>
<feature type="repeat" description="Cys-rich GLG1" evidence="8">
    <location>
        <begin position="528"/>
        <end position="590"/>
    </location>
</feature>
<evidence type="ECO:0000256" key="11">
    <source>
        <dbReference type="SAM" id="SignalP"/>
    </source>
</evidence>
<proteinExistence type="predicted"/>
<dbReference type="EMBL" id="JACVVK020000418">
    <property type="protein sequence ID" value="KAK7475018.1"/>
    <property type="molecule type" value="Genomic_DNA"/>
</dbReference>
<evidence type="ECO:0000256" key="5">
    <source>
        <dbReference type="ARBA" id="ARBA00022989"/>
    </source>
</evidence>
<evidence type="ECO:0000256" key="1">
    <source>
        <dbReference type="ARBA" id="ARBA00004479"/>
    </source>
</evidence>
<evidence type="ECO:0000256" key="4">
    <source>
        <dbReference type="ARBA" id="ARBA00022737"/>
    </source>
</evidence>
<feature type="repeat" description="Cys-rich GLG1" evidence="8">
    <location>
        <begin position="337"/>
        <end position="397"/>
    </location>
</feature>
<evidence type="ECO:0000313" key="13">
    <source>
        <dbReference type="Proteomes" id="UP001519460"/>
    </source>
</evidence>
<dbReference type="Pfam" id="PF00839">
    <property type="entry name" value="Cys_rich_FGFR"/>
    <property type="match status" value="15"/>
</dbReference>
<feature type="repeat" description="Cys-rich GLG1" evidence="8">
    <location>
        <begin position="856"/>
        <end position="916"/>
    </location>
</feature>
<dbReference type="PROSITE" id="PS51289">
    <property type="entry name" value="GLG1_C_RICH"/>
    <property type="match status" value="7"/>
</dbReference>
<feature type="repeat" description="Cys-rich GLG1" evidence="8">
    <location>
        <begin position="464"/>
        <end position="524"/>
    </location>
</feature>
<gene>
    <name evidence="12" type="ORF">BaRGS_00033765</name>
</gene>
<name>A0ABD0JJT2_9CAEN</name>
<feature type="compositionally biased region" description="Gly residues" evidence="9">
    <location>
        <begin position="75"/>
        <end position="85"/>
    </location>
</feature>
<feature type="region of interest" description="Disordered" evidence="9">
    <location>
        <begin position="49"/>
        <end position="145"/>
    </location>
</feature>
<keyword evidence="5 10" id="KW-1133">Transmembrane helix</keyword>
<dbReference type="InterPro" id="IPR039728">
    <property type="entry name" value="GLG1"/>
</dbReference>
<feature type="chain" id="PRO_5044846208" description="Golgi apparatus protein 1" evidence="11">
    <location>
        <begin position="28"/>
        <end position="1253"/>
    </location>
</feature>
<keyword evidence="6 10" id="KW-0472">Membrane</keyword>
<organism evidence="12 13">
    <name type="scientific">Batillaria attramentaria</name>
    <dbReference type="NCBI Taxonomy" id="370345"/>
    <lineage>
        <taxon>Eukaryota</taxon>
        <taxon>Metazoa</taxon>
        <taxon>Spiralia</taxon>
        <taxon>Lophotrochozoa</taxon>
        <taxon>Mollusca</taxon>
        <taxon>Gastropoda</taxon>
        <taxon>Caenogastropoda</taxon>
        <taxon>Sorbeoconcha</taxon>
        <taxon>Cerithioidea</taxon>
        <taxon>Batillariidae</taxon>
        <taxon>Batillaria</taxon>
    </lineage>
</organism>
<dbReference type="InterPro" id="IPR001893">
    <property type="entry name" value="Cys-rich_GLG1_repeat"/>
</dbReference>
<dbReference type="AlphaFoldDB" id="A0ABD0JJT2"/>
<dbReference type="GO" id="GO:0016020">
    <property type="term" value="C:membrane"/>
    <property type="evidence" value="ECO:0007669"/>
    <property type="project" value="UniProtKB-SubCell"/>
</dbReference>
<dbReference type="InterPro" id="IPR017873">
    <property type="entry name" value="Cys-rich_GLG1_repeat_euk"/>
</dbReference>
<feature type="repeat" description="Cys-rich GLG1" evidence="8">
    <location>
        <begin position="727"/>
        <end position="790"/>
    </location>
</feature>
<protein>
    <recommendedName>
        <fullName evidence="14">Golgi apparatus protein 1</fullName>
    </recommendedName>
</protein>
<dbReference type="PANTHER" id="PTHR11884">
    <property type="entry name" value="SELECTIN LIGAND RELATED"/>
    <property type="match status" value="1"/>
</dbReference>
<feature type="repeat" description="Cys-rich GLG1" evidence="8">
    <location>
        <begin position="971"/>
        <end position="1038"/>
    </location>
</feature>
<dbReference type="PANTHER" id="PTHR11884:SF1">
    <property type="entry name" value="GOLGI APPARATUS PROTEIN 1"/>
    <property type="match status" value="1"/>
</dbReference>
<evidence type="ECO:0000256" key="3">
    <source>
        <dbReference type="ARBA" id="ARBA00022729"/>
    </source>
</evidence>
<sequence length="1253" mass="141451">MAAYRRRVAGLAALLTFFVYFSGSVDARGLNNNNVPEDNQNRFRRAAVDRPNAGGNPVGDANVLGKNGAPQQGQFGQGLPQGGFGDANANQGAGNFGGNQGGLNQGAHGDIPRQPFQKPAGDNLLPPVGKPFGGQGNAFPQAAGGIPNIKPGIEAMNVAQVEKKPKQASMIKLSTSEECAADVQKFCSRGVKDNNFSILDCLQSDDKTHGEVSPGCQNYLWQYKRELTMDDRFDSATTSVCHDELAKVPECKDLPQGKGVIIPCLIEHFEEIGSRSCQNFLNKMASIIFSDYRFIYRFAETCQKDIATHQCGRLDGDQDAPHSQGKTVACLAQHMAALGQECKKQVLRVFELQSDDFHLDRPLYYACQEDRENLCPNVKSGNGAVFQCLFDHLGKDDLTAQCREKLELRQQLMDQDVKVEHLFYSRCKKDIDKYNCLGGTTGQEDLKRADILLCLEKAHMDEQQVQPECVQEMLKVRERLMSDYRISPELMARCQTEIHDHCDGGLEVGGKTLHCLMKLARKRHPGTPISSECRSQLSMLLKEANVAEDFRLDKPLQLACSDVVTSLCSHVQPGHGGIINCLMENLDEDEMTDECEERLLEIQFFVVRDFKLDPDLYKNCKRDARKLCHETGEWWTPHSTKPESGPLVLSCLHRHYFHHDDDPDVQKLSRACEQAVRRVIRQRAVSVDLNPEIEDACRVELGDMCSEDKEDTEPGAELECLQMNFDSLGPTCKKAISEFTEDEAEDIHMDRILMKACTPMIKKFCDEELDNDAEPDEVLECLIEHKNHADMVDKCRAGIEHHQLISLKDFKFNHKFKEACHRSVQELCKAQITKYDVVSCLSEHVRNDTLLDRKHRVEPACRKQLKAELLQRGESIKLDPQLEEACESDIKSICSNVSPGNAAVLECLKKNQQELTKRCHKLIFKREKDEFAIADYALVTTCKKMIRKHCGDSKTEPEILDCLKRQKDDDDFDDKCRRIVVQRQITQARDYRLNPLLQKGCQQDIPKFCKDVLTEEKNDENLEGKVINCLKKQFAVKRLSASCEHHIRDRVKAAAMDIRQAPVLFKTCKMEIKLHCKEELSIMADLKKHEQISIQEEGQGRVIECLKDKFRAHKIQDADCKKEIASLLAESHVDVNVDPLLHTACQRDLLSLCQQVPPGQGRQMSCLLSFLDEDPRAMTGPCREMLSKRKEMWEYAAQVAPPESFGEIYESIVQSPAKNYFVAILFTVVGVIFIVGLTCGRVTKRVRAELKNK</sequence>
<keyword evidence="7" id="KW-0325">Glycoprotein</keyword>